<dbReference type="STRING" id="252514.A3224_12655"/>
<accession>A0A143HP95</accession>
<proteinExistence type="predicted"/>
<dbReference type="InterPro" id="IPR027385">
    <property type="entry name" value="Beta-barrel_OMP"/>
</dbReference>
<evidence type="ECO:0000259" key="3">
    <source>
        <dbReference type="Pfam" id="PF13505"/>
    </source>
</evidence>
<evidence type="ECO:0000256" key="1">
    <source>
        <dbReference type="ARBA" id="ARBA00022729"/>
    </source>
</evidence>
<dbReference type="SUPFAM" id="SSF56925">
    <property type="entry name" value="OMPA-like"/>
    <property type="match status" value="1"/>
</dbReference>
<dbReference type="EMBL" id="CP014864">
    <property type="protein sequence ID" value="AMX03317.1"/>
    <property type="molecule type" value="Genomic_DNA"/>
</dbReference>
<feature type="signal peptide" evidence="2">
    <location>
        <begin position="1"/>
        <end position="21"/>
    </location>
</feature>
<name>A0A143HP95_MICTH</name>
<protein>
    <submittedName>
        <fullName evidence="5">Porin family protein</fullName>
    </submittedName>
</protein>
<evidence type="ECO:0000313" key="4">
    <source>
        <dbReference type="EMBL" id="AMX03317.1"/>
    </source>
</evidence>
<dbReference type="Pfam" id="PF13505">
    <property type="entry name" value="OMP_b-brl"/>
    <property type="match status" value="1"/>
</dbReference>
<dbReference type="Proteomes" id="UP000076077">
    <property type="component" value="Chromosome"/>
</dbReference>
<evidence type="ECO:0000313" key="6">
    <source>
        <dbReference type="Proteomes" id="UP000076077"/>
    </source>
</evidence>
<reference evidence="4" key="2">
    <citation type="submission" date="2016-03" db="EMBL/GenBank/DDBJ databases">
        <authorList>
            <person name="Ploux O."/>
        </authorList>
    </citation>
    <scope>NUCLEOTIDE SEQUENCE [LARGE SCALE GENOMIC DNA]</scope>
    <source>
        <strain evidence="4">DAU221</strain>
    </source>
</reference>
<dbReference type="GeneID" id="76608894"/>
<feature type="chain" id="PRO_5013476275" evidence="2">
    <location>
        <begin position="22"/>
        <end position="162"/>
    </location>
</feature>
<feature type="domain" description="Outer membrane protein beta-barrel" evidence="3">
    <location>
        <begin position="8"/>
        <end position="148"/>
    </location>
</feature>
<dbReference type="AlphaFoldDB" id="A0A143HP95"/>
<evidence type="ECO:0000313" key="5">
    <source>
        <dbReference type="EMBL" id="MCX2801048.1"/>
    </source>
</evidence>
<dbReference type="Gene3D" id="2.40.160.20">
    <property type="match status" value="1"/>
</dbReference>
<dbReference type="RefSeq" id="WP_067155275.1">
    <property type="nucleotide sequence ID" value="NZ_CP014864.1"/>
</dbReference>
<evidence type="ECO:0000256" key="2">
    <source>
        <dbReference type="SAM" id="SignalP"/>
    </source>
</evidence>
<dbReference type="OrthoDB" id="5735888at2"/>
<organism evidence="4 6">
    <name type="scientific">Microbulbifer thermotolerans</name>
    <dbReference type="NCBI Taxonomy" id="252514"/>
    <lineage>
        <taxon>Bacteria</taxon>
        <taxon>Pseudomonadati</taxon>
        <taxon>Pseudomonadota</taxon>
        <taxon>Gammaproteobacteria</taxon>
        <taxon>Cellvibrionales</taxon>
        <taxon>Microbulbiferaceae</taxon>
        <taxon>Microbulbifer</taxon>
    </lineage>
</organism>
<reference evidence="5" key="3">
    <citation type="submission" date="2022-11" db="EMBL/GenBank/DDBJ databases">
        <title>Chitin-degrading and fungicidal potential of chitinolytic bacterial strains from marine environment of the Pacific Ocean regions.</title>
        <authorList>
            <person name="Pentekhina I."/>
            <person name="Nedashkovskaya O."/>
            <person name="Seitkalieva A."/>
            <person name="Podvolotskaya A."/>
            <person name="Tekutyeva L."/>
            <person name="Balabanova L."/>
        </authorList>
    </citation>
    <scope>NUCLEOTIDE SEQUENCE</scope>
    <source>
        <strain evidence="5">KMM 6838</strain>
    </source>
</reference>
<keyword evidence="6" id="KW-1185">Reference proteome</keyword>
<keyword evidence="1 2" id="KW-0732">Signal</keyword>
<dbReference type="EMBL" id="JAPHQB010000005">
    <property type="protein sequence ID" value="MCX2801048.1"/>
    <property type="molecule type" value="Genomic_DNA"/>
</dbReference>
<gene>
    <name evidence="4" type="ORF">A3224_12655</name>
    <name evidence="5" type="ORF">OQJ68_04525</name>
</gene>
<reference evidence="6" key="1">
    <citation type="submission" date="2016-03" db="EMBL/GenBank/DDBJ databases">
        <authorList>
            <person name="Lee Y.-S."/>
            <person name="Choi Y.-L."/>
        </authorList>
    </citation>
    <scope>NUCLEOTIDE SEQUENCE [LARGE SCALE GENOMIC DNA]</scope>
    <source>
        <strain evidence="6">DAU221</strain>
    </source>
</reference>
<dbReference type="Proteomes" id="UP001209730">
    <property type="component" value="Unassembled WGS sequence"/>
</dbReference>
<dbReference type="InterPro" id="IPR011250">
    <property type="entry name" value="OMP/PagP_B-barrel"/>
</dbReference>
<dbReference type="KEGG" id="mthd:A3224_12655"/>
<sequence>MRNIAKGVAVLALVSSSAAFAEGGYWGAVGGIMDIDLPNADSPLNLGLRGGYILPSGWGFELEYTNSLISGQADVFANDVDVDVQTMAGYATYRSYGDVYFKGRLGVLYEDVSVGASSSDDTGVSLGAGIGFNYGPNTNIELEYTVIEEDIAFWSGTMTLHF</sequence>